<evidence type="ECO:0000313" key="2">
    <source>
        <dbReference type="Proteomes" id="UP000831701"/>
    </source>
</evidence>
<name>A0ACB8X150_9TELE</name>
<evidence type="ECO:0000313" key="1">
    <source>
        <dbReference type="EMBL" id="KAI3373696.1"/>
    </source>
</evidence>
<comment type="caution">
    <text evidence="1">The sequence shown here is derived from an EMBL/GenBank/DDBJ whole genome shotgun (WGS) entry which is preliminary data.</text>
</comment>
<reference evidence="1" key="1">
    <citation type="submission" date="2022-04" db="EMBL/GenBank/DDBJ databases">
        <title>Jade perch genome.</title>
        <authorList>
            <person name="Chao B."/>
        </authorList>
    </citation>
    <scope>NUCLEOTIDE SEQUENCE</scope>
    <source>
        <strain evidence="1">CB-2022</strain>
    </source>
</reference>
<dbReference type="Proteomes" id="UP000831701">
    <property type="component" value="Chromosome 4"/>
</dbReference>
<keyword evidence="2" id="KW-1185">Reference proteome</keyword>
<protein>
    <submittedName>
        <fullName evidence="1">Uncharacterized protein</fullName>
    </submittedName>
</protein>
<accession>A0ACB8X150</accession>
<sequence>MDDIFTQCREGNSVAVRLWLDNTENDLNLGDDHGFSPLHWACREGRSGVVDMLIMRGARINVMNRMAMTPRCISPPATGTETSWPRKKLISCFSLYDHQLIQCKADPNTVNEHGNTPLHYACFWGQDEVAEDLVSSGAQVCICNRYGQTPLDKAKPHLRQLLQEKAEKMGQSMTKVPYKETFWKGTMRTRPRNGTLNKQAGIDYKQLSLLAKINENQSGELWQGRWQGDEIIVKVLQVRDWTTRKSRDFNEEHPKLR</sequence>
<dbReference type="EMBL" id="CM041534">
    <property type="protein sequence ID" value="KAI3373696.1"/>
    <property type="molecule type" value="Genomic_DNA"/>
</dbReference>
<proteinExistence type="predicted"/>
<organism evidence="1 2">
    <name type="scientific">Scortum barcoo</name>
    <name type="common">barcoo grunter</name>
    <dbReference type="NCBI Taxonomy" id="214431"/>
    <lineage>
        <taxon>Eukaryota</taxon>
        <taxon>Metazoa</taxon>
        <taxon>Chordata</taxon>
        <taxon>Craniata</taxon>
        <taxon>Vertebrata</taxon>
        <taxon>Euteleostomi</taxon>
        <taxon>Actinopterygii</taxon>
        <taxon>Neopterygii</taxon>
        <taxon>Teleostei</taxon>
        <taxon>Neoteleostei</taxon>
        <taxon>Acanthomorphata</taxon>
        <taxon>Eupercaria</taxon>
        <taxon>Centrarchiformes</taxon>
        <taxon>Terapontoidei</taxon>
        <taxon>Terapontidae</taxon>
        <taxon>Scortum</taxon>
    </lineage>
</organism>
<gene>
    <name evidence="1" type="ORF">L3Q82_022282</name>
</gene>